<dbReference type="KEGG" id="scy:SCATT_p16430"/>
<dbReference type="PANTHER" id="PTHR22946">
    <property type="entry name" value="DIENELACTONE HYDROLASE DOMAIN-CONTAINING PROTEIN-RELATED"/>
    <property type="match status" value="1"/>
</dbReference>
<dbReference type="SUPFAM" id="SSF49785">
    <property type="entry name" value="Galactose-binding domain-like"/>
    <property type="match status" value="1"/>
</dbReference>
<accession>F8JK29</accession>
<protein>
    <submittedName>
        <fullName evidence="5">Putative acyl esterase</fullName>
    </submittedName>
</protein>
<dbReference type="SMART" id="SM00939">
    <property type="entry name" value="PepX_C"/>
    <property type="match status" value="1"/>
</dbReference>
<sequence length="672" mass="72266">MPTLTPTTPPAGDPPPGPRPVRVVRDARVPTADPRCTLSADLYLPHHDDPVPALVTVLPYRKDLEHGELPRSLRWFAERGYACVLVDHRGVGSSDGTPHPPWTEGETDDAIATLTWVRAQPWCDGGIGMWGHSHGGFTAMRAACRKPPGLKAIAPIMNALDVERDIMHPDGARGDLVRLASWGGMMLLQQLLPPLLHHTSAEERERWHGRLNGTEPFVMELARLGPGDPAWRERVIDASRVTVPTLCVGGWHDIYPDAVWRAYEQIPAPKKLLMGPWGHTLPHASPTGPIDFLPMLLRWWDHWLRGAANGIMAEPPVTLHVRGANPGWRAYPSWPPAGGELTLAADPLGRLRTPPPHPHAPDEAIARYDPDPTTGTAGGLAGVGFGSFAPPGDQADDDARSLTFTSGDLPADLSVVGRPSVVVRLDEAPSTTSGRRVVVRLTDVDQEGRSVLITSGTASPGDGERTVRAVLWPTAYRIAAGHRVRVALGDSDFPRLTPLTEPVPFHVTGLEVTVPTTAGEAGRPADIPAIGLPAPRPDERADHWTVTRDPLHDAVDVTVTTSTGGIPTSQGHLLERTAEIRASVARTSPASAHTSGTHRARLRLGDGRDVAVTASVRCARTTLWVHGEVTVDGHPVFTRTWETSLDPAAGARPDTAPPTARSTTAPDHRRTA</sequence>
<dbReference type="KEGG" id="sct:SCAT_p0102"/>
<dbReference type="PATRIC" id="fig|1003195.11.peg.94"/>
<dbReference type="InterPro" id="IPR013736">
    <property type="entry name" value="Xaa-Pro_dipept_C"/>
</dbReference>
<dbReference type="GO" id="GO:0052689">
    <property type="term" value="F:carboxylic ester hydrolase activity"/>
    <property type="evidence" value="ECO:0007669"/>
    <property type="project" value="UniProtKB-ARBA"/>
</dbReference>
<dbReference type="PANTHER" id="PTHR22946:SF9">
    <property type="entry name" value="POLYKETIDE TRANSFERASE AF380"/>
    <property type="match status" value="1"/>
</dbReference>
<keyword evidence="5" id="KW-0614">Plasmid</keyword>
<dbReference type="AlphaFoldDB" id="F8JK29"/>
<dbReference type="InterPro" id="IPR050261">
    <property type="entry name" value="FrsA_esterase"/>
</dbReference>
<dbReference type="GO" id="GO:0008239">
    <property type="term" value="F:dipeptidyl-peptidase activity"/>
    <property type="evidence" value="ECO:0007669"/>
    <property type="project" value="InterPro"/>
</dbReference>
<comment type="similarity">
    <text evidence="1">Belongs to the AB hydrolase superfamily.</text>
</comment>
<keyword evidence="2" id="KW-0378">Hydrolase</keyword>
<organism evidence="5 6">
    <name type="scientific">Streptantibioticus cattleyicolor (strain ATCC 35852 / DSM 46488 / JCM 4925 / NBRC 14057 / NRRL 8057)</name>
    <name type="common">Streptomyces cattleya</name>
    <dbReference type="NCBI Taxonomy" id="1003195"/>
    <lineage>
        <taxon>Bacteria</taxon>
        <taxon>Bacillati</taxon>
        <taxon>Actinomycetota</taxon>
        <taxon>Actinomycetes</taxon>
        <taxon>Kitasatosporales</taxon>
        <taxon>Streptomycetaceae</taxon>
        <taxon>Streptantibioticus</taxon>
    </lineage>
</organism>
<dbReference type="InterPro" id="IPR000383">
    <property type="entry name" value="Xaa-Pro-like_dom"/>
</dbReference>
<evidence type="ECO:0000313" key="6">
    <source>
        <dbReference type="Proteomes" id="UP000007842"/>
    </source>
</evidence>
<dbReference type="Pfam" id="PF08530">
    <property type="entry name" value="PepX_C"/>
    <property type="match status" value="1"/>
</dbReference>
<name>F8JK29_STREN</name>
<dbReference type="HOGENOM" id="CLU_015590_4_0_11"/>
<geneLocation type="plasmid" evidence="5 6">
    <name>pSCATT</name>
</geneLocation>
<feature type="compositionally biased region" description="Pro residues" evidence="3">
    <location>
        <begin position="7"/>
        <end position="19"/>
    </location>
</feature>
<accession>G8XHJ9</accession>
<dbReference type="Pfam" id="PF02129">
    <property type="entry name" value="Peptidase_S15"/>
    <property type="match status" value="1"/>
</dbReference>
<evidence type="ECO:0000256" key="3">
    <source>
        <dbReference type="SAM" id="MobiDB-lite"/>
    </source>
</evidence>
<gene>
    <name evidence="5" type="ordered locus">SCATT_p16430</name>
</gene>
<evidence type="ECO:0000313" key="5">
    <source>
        <dbReference type="EMBL" id="AEW99836.1"/>
    </source>
</evidence>
<evidence type="ECO:0000256" key="2">
    <source>
        <dbReference type="ARBA" id="ARBA00022801"/>
    </source>
</evidence>
<evidence type="ECO:0000256" key="1">
    <source>
        <dbReference type="ARBA" id="ARBA00008645"/>
    </source>
</evidence>
<dbReference type="InterPro" id="IPR005674">
    <property type="entry name" value="CocE/Ser_esterase"/>
</dbReference>
<feature type="domain" description="Xaa-Pro dipeptidyl-peptidase C-terminal" evidence="4">
    <location>
        <begin position="297"/>
        <end position="525"/>
    </location>
</feature>
<feature type="compositionally biased region" description="Low complexity" evidence="3">
    <location>
        <begin position="646"/>
        <end position="665"/>
    </location>
</feature>
<dbReference type="InterPro" id="IPR008979">
    <property type="entry name" value="Galactose-bd-like_sf"/>
</dbReference>
<dbReference type="RefSeq" id="WP_014150557.1">
    <property type="nucleotide sequence ID" value="NC_016113.1"/>
</dbReference>
<proteinExistence type="inferred from homology"/>
<feature type="region of interest" description="Disordered" evidence="3">
    <location>
        <begin position="643"/>
        <end position="672"/>
    </location>
</feature>
<feature type="region of interest" description="Disordered" evidence="3">
    <location>
        <begin position="1"/>
        <end position="20"/>
    </location>
</feature>
<dbReference type="SUPFAM" id="SSF53474">
    <property type="entry name" value="alpha/beta-Hydrolases"/>
    <property type="match status" value="1"/>
</dbReference>
<feature type="region of interest" description="Disordered" evidence="3">
    <location>
        <begin position="374"/>
        <end position="408"/>
    </location>
</feature>
<dbReference type="InterPro" id="IPR029058">
    <property type="entry name" value="AB_hydrolase_fold"/>
</dbReference>
<evidence type="ECO:0000259" key="4">
    <source>
        <dbReference type="SMART" id="SM00939"/>
    </source>
</evidence>
<dbReference type="Proteomes" id="UP000007842">
    <property type="component" value="Plasmid pSCATT"/>
</dbReference>
<dbReference type="OrthoDB" id="5240615at2"/>
<dbReference type="Gene3D" id="2.60.120.260">
    <property type="entry name" value="Galactose-binding domain-like"/>
    <property type="match status" value="1"/>
</dbReference>
<dbReference type="EMBL" id="CP003229">
    <property type="protein sequence ID" value="AEW99836.1"/>
    <property type="molecule type" value="Genomic_DNA"/>
</dbReference>
<reference evidence="6" key="1">
    <citation type="submission" date="2011-12" db="EMBL/GenBank/DDBJ databases">
        <title>Complete genome sequence of Streptomyces cattleya strain DSM 46488.</title>
        <authorList>
            <person name="Ou H.-Y."/>
            <person name="Li P."/>
            <person name="Zhao C."/>
            <person name="O'Hagan D."/>
            <person name="Deng Z."/>
        </authorList>
    </citation>
    <scope>NUCLEOTIDE SEQUENCE [LARGE SCALE GENOMIC DNA]</scope>
    <source>
        <strain evidence="6">ATCC 35852 / DSM 46488 / JCM 4925 / NBRC 14057 / NRRL 8057</strain>
        <plasmid evidence="6">Plasmid pSCATT</plasmid>
    </source>
</reference>
<dbReference type="NCBIfam" id="TIGR00976">
    <property type="entry name" value="CocE_NonD"/>
    <property type="match status" value="1"/>
</dbReference>
<feature type="compositionally biased region" description="Gly residues" evidence="3">
    <location>
        <begin position="376"/>
        <end position="385"/>
    </location>
</feature>
<dbReference type="Gene3D" id="3.40.50.1820">
    <property type="entry name" value="alpha/beta hydrolase"/>
    <property type="match status" value="2"/>
</dbReference>
<keyword evidence="6" id="KW-1185">Reference proteome</keyword>